<comment type="caution">
    <text evidence="2">The sequence shown here is derived from an EMBL/GenBank/DDBJ whole genome shotgun (WGS) entry which is preliminary data.</text>
</comment>
<evidence type="ECO:0000313" key="2">
    <source>
        <dbReference type="EMBL" id="RZI46586.1"/>
    </source>
</evidence>
<organism evidence="2 3">
    <name type="scientific">Candidatus Finniella inopinata</name>
    <dbReference type="NCBI Taxonomy" id="1696036"/>
    <lineage>
        <taxon>Bacteria</taxon>
        <taxon>Pseudomonadati</taxon>
        <taxon>Pseudomonadota</taxon>
        <taxon>Alphaproteobacteria</taxon>
        <taxon>Holosporales</taxon>
        <taxon>Candidatus Paracaedibacteraceae</taxon>
        <taxon>Candidatus Finniella</taxon>
    </lineage>
</organism>
<dbReference type="Proteomes" id="UP000293550">
    <property type="component" value="Unassembled WGS sequence"/>
</dbReference>
<keyword evidence="1" id="KW-0175">Coiled coil</keyword>
<reference evidence="2 3" key="1">
    <citation type="submission" date="2018-10" db="EMBL/GenBank/DDBJ databases">
        <title>An updated phylogeny of the Alphaproteobacteria reveals that the parasitic Rickettsiales and Holosporales have independent origins.</title>
        <authorList>
            <person name="Munoz-Gomez S.A."/>
            <person name="Hess S."/>
            <person name="Burger G."/>
            <person name="Lang B.F."/>
            <person name="Susko E."/>
            <person name="Slamovits C.H."/>
            <person name="Roger A.J."/>
        </authorList>
    </citation>
    <scope>NUCLEOTIDE SEQUENCE [LARGE SCALE GENOMIC DNA]</scope>
    <source>
        <strain evidence="2">HOLO01</strain>
    </source>
</reference>
<accession>A0A4Q7DNT6</accession>
<protein>
    <submittedName>
        <fullName evidence="2">Uncharacterized protein</fullName>
    </submittedName>
</protein>
<proteinExistence type="predicted"/>
<keyword evidence="3" id="KW-1185">Reference proteome</keyword>
<evidence type="ECO:0000256" key="1">
    <source>
        <dbReference type="SAM" id="Coils"/>
    </source>
</evidence>
<dbReference type="RefSeq" id="WP_130153685.1">
    <property type="nucleotide sequence ID" value="NZ_SCFB01000004.1"/>
</dbReference>
<feature type="coiled-coil region" evidence="1">
    <location>
        <begin position="446"/>
        <end position="473"/>
    </location>
</feature>
<evidence type="ECO:0000313" key="3">
    <source>
        <dbReference type="Proteomes" id="UP000293550"/>
    </source>
</evidence>
<name>A0A4Q7DNT6_9PROT</name>
<dbReference type="OrthoDB" id="287932at2"/>
<dbReference type="AlphaFoldDB" id="A0A4Q7DNT6"/>
<gene>
    <name evidence="2" type="ORF">EQU50_03090</name>
</gene>
<sequence length="559" mass="63479">MAHGHAGDHFDDDDYLMQATIALSVEEQNQREQAEMGRAIKLSIQPQQSSAKQTKFPLFAHVTQLLKKQDQSIDRLFKAPDYTEWQKLWSIVGLKNTLTAVDVVLQLNDLKESCHKDNDAGLIGLADHALLQIFSGCWGVSDKRADSDTEEKLKRILRKVGQTFAERKRNAEKFNETIFGAFNAHGILKSQPHLNGHFFTVFQCLGAGYNGTSEVSLEFLLKGKGFFQSIQIDGRQFDAFFERTGHLVTLESLVESGHLKGVISLSQIEKLETYLKDFDPDGPHVQANLENLKTLWRLLMAQSREQTSTPHNLAQLLFKGILNGVEDDNRKTLIDIVVESMRFREFNGVDAAYDAALAGKTVSQWEPEKGAKTLDEGGYNWLIQYISRIHNGNKIKREAFLVKYKGVSYFRRQPRGAREFRDMFNITSVLRPELQRLAHREPNADAEQEEVEAARASIRIKELIDELAALGETENLDQGTEVTQEHFNWLNVYSHLPLARVEEGRLETGAIKDPRYNVQDEDDHFANRGRALDYLITQGKIDRSLKLPILLMLNATVLD</sequence>
<dbReference type="EMBL" id="SCFB01000004">
    <property type="protein sequence ID" value="RZI46586.1"/>
    <property type="molecule type" value="Genomic_DNA"/>
</dbReference>